<feature type="transmembrane region" description="Helical" evidence="1">
    <location>
        <begin position="36"/>
        <end position="55"/>
    </location>
</feature>
<proteinExistence type="predicted"/>
<name>A0A2M7H371_9BACT</name>
<comment type="caution">
    <text evidence="2">The sequence shown here is derived from an EMBL/GenBank/DDBJ whole genome shotgun (WGS) entry which is preliminary data.</text>
</comment>
<feature type="transmembrane region" description="Helical" evidence="1">
    <location>
        <begin position="193"/>
        <end position="212"/>
    </location>
</feature>
<dbReference type="EMBL" id="PFGC01000042">
    <property type="protein sequence ID" value="PIW36680.1"/>
    <property type="molecule type" value="Genomic_DNA"/>
</dbReference>
<reference evidence="2 3" key="1">
    <citation type="submission" date="2017-09" db="EMBL/GenBank/DDBJ databases">
        <title>Depth-based differentiation of microbial function through sediment-hosted aquifers and enrichment of novel symbionts in the deep terrestrial subsurface.</title>
        <authorList>
            <person name="Probst A.J."/>
            <person name="Ladd B."/>
            <person name="Jarett J.K."/>
            <person name="Geller-Mcgrath D.E."/>
            <person name="Sieber C.M."/>
            <person name="Emerson J.B."/>
            <person name="Anantharaman K."/>
            <person name="Thomas B.C."/>
            <person name="Malmstrom R."/>
            <person name="Stieglmeier M."/>
            <person name="Klingl A."/>
            <person name="Woyke T."/>
            <person name="Ryan C.M."/>
            <person name="Banfield J.F."/>
        </authorList>
    </citation>
    <scope>NUCLEOTIDE SEQUENCE [LARGE SCALE GENOMIC DNA]</scope>
    <source>
        <strain evidence="2">CG15_BIG_FIL_POST_REV_8_21_14_020_45_12</strain>
    </source>
</reference>
<dbReference type="Proteomes" id="UP000230292">
    <property type="component" value="Unassembled WGS sequence"/>
</dbReference>
<evidence type="ECO:0000313" key="3">
    <source>
        <dbReference type="Proteomes" id="UP000230292"/>
    </source>
</evidence>
<keyword evidence="1" id="KW-0472">Membrane</keyword>
<gene>
    <name evidence="2" type="ORF">COW24_03910</name>
</gene>
<accession>A0A2M7H371</accession>
<dbReference type="Pfam" id="PF14023">
    <property type="entry name" value="Bestrophin-like"/>
    <property type="match status" value="1"/>
</dbReference>
<dbReference type="InterPro" id="IPR025333">
    <property type="entry name" value="DUF4239"/>
</dbReference>
<keyword evidence="1" id="KW-1133">Transmembrane helix</keyword>
<evidence type="ECO:0000256" key="1">
    <source>
        <dbReference type="SAM" id="Phobius"/>
    </source>
</evidence>
<evidence type="ECO:0008006" key="4">
    <source>
        <dbReference type="Google" id="ProtNLM"/>
    </source>
</evidence>
<feature type="transmembrane region" description="Helical" evidence="1">
    <location>
        <begin position="167"/>
        <end position="187"/>
    </location>
</feature>
<organism evidence="2 3">
    <name type="scientific">Candidatus Kerfeldbacteria bacterium CG15_BIG_FIL_POST_REV_8_21_14_020_45_12</name>
    <dbReference type="NCBI Taxonomy" id="2014247"/>
    <lineage>
        <taxon>Bacteria</taxon>
        <taxon>Candidatus Kerfeldiibacteriota</taxon>
    </lineage>
</organism>
<dbReference type="AlphaFoldDB" id="A0A2M7H371"/>
<protein>
    <recommendedName>
        <fullName evidence="4">DUF4239 domain-containing protein</fullName>
    </recommendedName>
</protein>
<sequence>MRYLSALPGTFIALIVIIFADLFLPKFGNSTDVEIILTLSTFLFAILSGFVISRLTSRYDGIRNNVGSEDSILLSLYKTSQHISKKHSGKMAELIDKYYILSYDFTLSNAHLAYKKTAPVLIEMWDEQMKIDIQKNSSAYQVIVTQLTTLEDKRNMASVTSAERLGIGNWIILLTLAMIILVSVFYIRADLLYTHFITIALSTVLVLIILIIRDLQNLMLGGTSLLEESGQEVLNIIGKPRYYHESFVRRGIAKPPKGTPYRLGHHEPGTEPFNIEFVKGLGEK</sequence>
<keyword evidence="1" id="KW-0812">Transmembrane</keyword>
<evidence type="ECO:0000313" key="2">
    <source>
        <dbReference type="EMBL" id="PIW36680.1"/>
    </source>
</evidence>